<evidence type="ECO:0000313" key="5">
    <source>
        <dbReference type="Proteomes" id="UP000799770"/>
    </source>
</evidence>
<accession>A0A6A5ZKH7</accession>
<reference evidence="4" key="1">
    <citation type="journal article" date="2020" name="Stud. Mycol.">
        <title>101 Dothideomycetes genomes: a test case for predicting lifestyles and emergence of pathogens.</title>
        <authorList>
            <person name="Haridas S."/>
            <person name="Albert R."/>
            <person name="Binder M."/>
            <person name="Bloem J."/>
            <person name="Labutti K."/>
            <person name="Salamov A."/>
            <person name="Andreopoulos B."/>
            <person name="Baker S."/>
            <person name="Barry K."/>
            <person name="Bills G."/>
            <person name="Bluhm B."/>
            <person name="Cannon C."/>
            <person name="Castanera R."/>
            <person name="Culley D."/>
            <person name="Daum C."/>
            <person name="Ezra D."/>
            <person name="Gonzalez J."/>
            <person name="Henrissat B."/>
            <person name="Kuo A."/>
            <person name="Liang C."/>
            <person name="Lipzen A."/>
            <person name="Lutzoni F."/>
            <person name="Magnuson J."/>
            <person name="Mondo S."/>
            <person name="Nolan M."/>
            <person name="Ohm R."/>
            <person name="Pangilinan J."/>
            <person name="Park H.-J."/>
            <person name="Ramirez L."/>
            <person name="Alfaro M."/>
            <person name="Sun H."/>
            <person name="Tritt A."/>
            <person name="Yoshinaga Y."/>
            <person name="Zwiers L.-H."/>
            <person name="Turgeon B."/>
            <person name="Goodwin S."/>
            <person name="Spatafora J."/>
            <person name="Crous P."/>
            <person name="Grigoriev I."/>
        </authorList>
    </citation>
    <scope>NUCLEOTIDE SEQUENCE</scope>
    <source>
        <strain evidence="4">CBS 627.86</strain>
    </source>
</reference>
<feature type="domain" description="Beta-lactamase-related" evidence="3">
    <location>
        <begin position="50"/>
        <end position="393"/>
    </location>
</feature>
<dbReference type="Gene3D" id="3.40.710.10">
    <property type="entry name" value="DD-peptidase/beta-lactamase superfamily"/>
    <property type="match status" value="1"/>
</dbReference>
<dbReference type="GO" id="GO:0016787">
    <property type="term" value="F:hydrolase activity"/>
    <property type="evidence" value="ECO:0007669"/>
    <property type="project" value="UniProtKB-KW"/>
</dbReference>
<evidence type="ECO:0000313" key="4">
    <source>
        <dbReference type="EMBL" id="KAF2119785.1"/>
    </source>
</evidence>
<dbReference type="SUPFAM" id="SSF56601">
    <property type="entry name" value="beta-lactamase/transpeptidase-like"/>
    <property type="match status" value="1"/>
</dbReference>
<protein>
    <submittedName>
        <fullName evidence="4">Beta-lactamase/transpeptidase-like protein</fullName>
    </submittedName>
</protein>
<evidence type="ECO:0000256" key="1">
    <source>
        <dbReference type="ARBA" id="ARBA00009009"/>
    </source>
</evidence>
<evidence type="ECO:0000259" key="3">
    <source>
        <dbReference type="Pfam" id="PF00144"/>
    </source>
</evidence>
<keyword evidence="2" id="KW-0378">Hydrolase</keyword>
<sequence length="411" mass="44525">MSPSFDETFKQAVTPGPERLLAGVALAAAGSRIEEDSDYRNAFGTVQLDPASEPVTTDSVMRLASCSKLVTSIAALQCVERGILDLNSPADVERLLPEWSDPQILTGFEDGQPQLQPAKEKITLGQLLSHTSGLTYDFFPPLLTEWRKSRGEPPQALTGDYELSFPHPLIFEPGTAWAYSPGIDLAGMMVARANSCTLEEYMRKNIFGPLGMNDTSFRLQTHGDMAQRLIPMVCRLSPEAPLTDGPAPQAIPNNIAKSKDDIGGAGIFSTAGDFVKLLRSILRNDGKILKTETIDLMFKSTINPASQAALTATLATEAMAAVMTPGDIPVGTEGAPEWTHSYAGLVGLTPRKDGLKGPWVQWGGMPNLHWWIDREGGTCGIFATQLFPPGEKKHQTLTALFKNEMTRILGK</sequence>
<organism evidence="4 5">
    <name type="scientific">Lophiotrema nucula</name>
    <dbReference type="NCBI Taxonomy" id="690887"/>
    <lineage>
        <taxon>Eukaryota</taxon>
        <taxon>Fungi</taxon>
        <taxon>Dikarya</taxon>
        <taxon>Ascomycota</taxon>
        <taxon>Pezizomycotina</taxon>
        <taxon>Dothideomycetes</taxon>
        <taxon>Pleosporomycetidae</taxon>
        <taxon>Pleosporales</taxon>
        <taxon>Lophiotremataceae</taxon>
        <taxon>Lophiotrema</taxon>
    </lineage>
</organism>
<dbReference type="PANTHER" id="PTHR43283">
    <property type="entry name" value="BETA-LACTAMASE-RELATED"/>
    <property type="match status" value="1"/>
</dbReference>
<gene>
    <name evidence="4" type="ORF">BDV96DRAFT_568208</name>
</gene>
<proteinExistence type="inferred from homology"/>
<dbReference type="InterPro" id="IPR050789">
    <property type="entry name" value="Diverse_Enzym_Activities"/>
</dbReference>
<dbReference type="PANTHER" id="PTHR43283:SF17">
    <property type="entry name" value="(LOVD), PUTATIVE (AFU_ORTHOLOGUE AFUA_5G00920)-RELATED"/>
    <property type="match status" value="1"/>
</dbReference>
<dbReference type="InterPro" id="IPR001466">
    <property type="entry name" value="Beta-lactam-related"/>
</dbReference>
<dbReference type="Proteomes" id="UP000799770">
    <property type="component" value="Unassembled WGS sequence"/>
</dbReference>
<keyword evidence="5" id="KW-1185">Reference proteome</keyword>
<dbReference type="EMBL" id="ML977315">
    <property type="protein sequence ID" value="KAF2119785.1"/>
    <property type="molecule type" value="Genomic_DNA"/>
</dbReference>
<dbReference type="InterPro" id="IPR012338">
    <property type="entry name" value="Beta-lactam/transpept-like"/>
</dbReference>
<dbReference type="AlphaFoldDB" id="A0A6A5ZKH7"/>
<name>A0A6A5ZKH7_9PLEO</name>
<comment type="similarity">
    <text evidence="1">Belongs to the class-A beta-lactamase family.</text>
</comment>
<evidence type="ECO:0000256" key="2">
    <source>
        <dbReference type="ARBA" id="ARBA00022801"/>
    </source>
</evidence>
<dbReference type="Pfam" id="PF00144">
    <property type="entry name" value="Beta-lactamase"/>
    <property type="match status" value="1"/>
</dbReference>
<dbReference type="OrthoDB" id="428260at2759"/>